<accession>A0A7R7TGG9</accession>
<name>A0A7R7TGG9_THETH</name>
<organism evidence="2 3">
    <name type="scientific">Thermus thermophilus</name>
    <dbReference type="NCBI Taxonomy" id="274"/>
    <lineage>
        <taxon>Bacteria</taxon>
        <taxon>Thermotogati</taxon>
        <taxon>Deinococcota</taxon>
        <taxon>Deinococci</taxon>
        <taxon>Thermales</taxon>
        <taxon>Thermaceae</taxon>
        <taxon>Thermus</taxon>
    </lineage>
</organism>
<reference evidence="2" key="1">
    <citation type="journal article" date="2021" name="Microbiol. Resour. Announc.">
        <title>Complete Genome Sequence of Thermus thermophilus Strain HB5018, Isolated from Mine Hot Spring in Japan.</title>
        <authorList>
            <person name="Miyazaki K."/>
            <person name="Moriya T."/>
            <person name="Nemoto N."/>
            <person name="Oshima T."/>
            <person name="Yura K."/>
            <person name="Bessho Y."/>
        </authorList>
    </citation>
    <scope>NUCLEOTIDE SEQUENCE</scope>
    <source>
        <plasmid evidence="1">pHB5018b</plasmid>
        <plasmid evidence="2">pHB5018d</plasmid>
    </source>
</reference>
<evidence type="ECO:0000313" key="3">
    <source>
        <dbReference type="Proteomes" id="UP000596099"/>
    </source>
</evidence>
<dbReference type="AlphaFoldDB" id="A0A7R7TGG9"/>
<dbReference type="Proteomes" id="UP000596099">
    <property type="component" value="Plasmid pHB5018b"/>
</dbReference>
<evidence type="ECO:0000313" key="1">
    <source>
        <dbReference type="EMBL" id="BCP67338.1"/>
    </source>
</evidence>
<gene>
    <name evidence="1" type="ORF">TthHB5018_b22720</name>
    <name evidence="2" type="ORF">TthHB5018_d26310</name>
</gene>
<geneLocation type="plasmid" evidence="1 3">
    <name>pHB5018b</name>
</geneLocation>
<geneLocation type="plasmid" evidence="2 3">
    <name>pHB5018d</name>
</geneLocation>
<dbReference type="EMBL" id="AP024273">
    <property type="protein sequence ID" value="BCP67697.1"/>
    <property type="molecule type" value="Genomic_DNA"/>
</dbReference>
<evidence type="ECO:0000313" key="2">
    <source>
        <dbReference type="EMBL" id="BCP67697.1"/>
    </source>
</evidence>
<keyword evidence="2" id="KW-0614">Plasmid</keyword>
<dbReference type="Proteomes" id="UP000596099">
    <property type="component" value="Plasmid pHB5018d"/>
</dbReference>
<protein>
    <submittedName>
        <fullName evidence="2">Uncharacterized protein</fullName>
    </submittedName>
</protein>
<sequence>MRRGLLGVLFLLLGAMGPAASQGAWLGFLGVPVEDFPLVRSLGARTVEYRAG</sequence>
<reference evidence="3" key="2">
    <citation type="submission" date="2021-01" db="EMBL/GenBank/DDBJ databases">
        <title>Complete Genome Sequence of Thermus thermophilus Strain HB5018, Isolated from Mine Onsen Hot Spring.</title>
        <authorList>
            <person name="Miyazaki K."/>
            <person name="Moriya T."/>
            <person name="Nemoto N."/>
            <person name="Oshima T."/>
            <person name="Yura K."/>
            <person name="Bessho Y."/>
        </authorList>
    </citation>
    <scope>NUCLEOTIDE SEQUENCE [LARGE SCALE GENOMIC DNA]</scope>
    <source>
        <strain evidence="3">HB5018</strain>
        <plasmid evidence="3">pHB5018b</plasmid>
        <plasmid evidence="3">pHB5018d</plasmid>
    </source>
</reference>
<dbReference type="EMBL" id="AP024271">
    <property type="protein sequence ID" value="BCP67338.1"/>
    <property type="molecule type" value="Genomic_DNA"/>
</dbReference>
<proteinExistence type="predicted"/>
<dbReference type="RefSeq" id="WP_201351430.1">
    <property type="nucleotide sequence ID" value="NZ_AP024271.1"/>
</dbReference>